<sequence length="266" mass="29516">MTAKMTREERQARIVELIIERGSFRVEDLSEYFGVSQMTLYRDLAALESRQMISRHRGTVCLLVSSISEAPFSFRLRQEREAKESVARAAAKLVATCSTIFIDDSSSAYYALEHIDIPEAKAFITNALPAAHAIGAGEHQSLTLLGGRHIRQLDAFFGPATTRQVNELAFETAIFGAAALRGKSIYHPFSDAALFKQEVIARTDMPILAITASKLNRVALNRIADLSDFSYLIIDDSIFDQELNDLSEFTNVIVANKEGTDNVRAH</sequence>
<reference evidence="4 5" key="1">
    <citation type="submission" date="2018-11" db="EMBL/GenBank/DDBJ databases">
        <title>Multidrug-resistant genes are associated with an 42-kb island TGI1 carrying a complex class 1 integron in a Trueperella pyogenes.</title>
        <authorList>
            <person name="Dong W."/>
        </authorList>
    </citation>
    <scope>NUCLEOTIDE SEQUENCE [LARGE SCALE GENOMIC DNA]</scope>
    <source>
        <strain evidence="4 5">TP4</strain>
    </source>
</reference>
<keyword evidence="2" id="KW-0804">Transcription</keyword>
<evidence type="ECO:0000256" key="1">
    <source>
        <dbReference type="ARBA" id="ARBA00023015"/>
    </source>
</evidence>
<keyword evidence="1" id="KW-0805">Transcription regulation</keyword>
<protein>
    <submittedName>
        <fullName evidence="4">DeoR/GlpR transcriptional regulator</fullName>
    </submittedName>
</protein>
<dbReference type="Pfam" id="PF08220">
    <property type="entry name" value="HTH_DeoR"/>
    <property type="match status" value="1"/>
</dbReference>
<proteinExistence type="predicted"/>
<dbReference type="InterPro" id="IPR050313">
    <property type="entry name" value="Carb_Metab_HTH_regulators"/>
</dbReference>
<dbReference type="Pfam" id="PF00455">
    <property type="entry name" value="DeoRC"/>
    <property type="match status" value="1"/>
</dbReference>
<evidence type="ECO:0000313" key="5">
    <source>
        <dbReference type="Proteomes" id="UP000275951"/>
    </source>
</evidence>
<dbReference type="GO" id="GO:0003700">
    <property type="term" value="F:DNA-binding transcription factor activity"/>
    <property type="evidence" value="ECO:0007669"/>
    <property type="project" value="InterPro"/>
</dbReference>
<dbReference type="InterPro" id="IPR036390">
    <property type="entry name" value="WH_DNA-bd_sf"/>
</dbReference>
<dbReference type="InterPro" id="IPR014036">
    <property type="entry name" value="DeoR-like_C"/>
</dbReference>
<dbReference type="PANTHER" id="PTHR30363">
    <property type="entry name" value="HTH-TYPE TRANSCRIPTIONAL REGULATOR SRLR-RELATED"/>
    <property type="match status" value="1"/>
</dbReference>
<dbReference type="AlphaFoldDB" id="A0A3Q9GL10"/>
<gene>
    <name evidence="4" type="ORF">EBQ10_08850</name>
</gene>
<dbReference type="SUPFAM" id="SSF100950">
    <property type="entry name" value="NagB/RpiA/CoA transferase-like"/>
    <property type="match status" value="1"/>
</dbReference>
<dbReference type="SMART" id="SM01134">
    <property type="entry name" value="DeoRC"/>
    <property type="match status" value="1"/>
</dbReference>
<evidence type="ECO:0000259" key="3">
    <source>
        <dbReference type="PROSITE" id="PS51000"/>
    </source>
</evidence>
<dbReference type="InterPro" id="IPR001034">
    <property type="entry name" value="DeoR_HTH"/>
</dbReference>
<accession>A0A3Q9GL10</accession>
<dbReference type="PROSITE" id="PS51000">
    <property type="entry name" value="HTH_DEOR_2"/>
    <property type="match status" value="1"/>
</dbReference>
<name>A0A3Q9GL10_9ACTO</name>
<dbReference type="SUPFAM" id="SSF46785">
    <property type="entry name" value="Winged helix' DNA-binding domain"/>
    <property type="match status" value="1"/>
</dbReference>
<dbReference type="RefSeq" id="WP_126920343.1">
    <property type="nucleotide sequence ID" value="NZ_CP033905.1"/>
</dbReference>
<dbReference type="InterPro" id="IPR036388">
    <property type="entry name" value="WH-like_DNA-bd_sf"/>
</dbReference>
<evidence type="ECO:0000313" key="4">
    <source>
        <dbReference type="EMBL" id="AZR07381.1"/>
    </source>
</evidence>
<dbReference type="Gene3D" id="1.10.10.10">
    <property type="entry name" value="Winged helix-like DNA-binding domain superfamily/Winged helix DNA-binding domain"/>
    <property type="match status" value="1"/>
</dbReference>
<dbReference type="InterPro" id="IPR037171">
    <property type="entry name" value="NagB/RpiA_transferase-like"/>
</dbReference>
<dbReference type="PANTHER" id="PTHR30363:SF49">
    <property type="entry name" value="L-FUCOSE OPERON ACTIVATOR"/>
    <property type="match status" value="1"/>
</dbReference>
<evidence type="ECO:0000256" key="2">
    <source>
        <dbReference type="ARBA" id="ARBA00023163"/>
    </source>
</evidence>
<dbReference type="Proteomes" id="UP000275951">
    <property type="component" value="Chromosome"/>
</dbReference>
<feature type="domain" description="HTH deoR-type" evidence="3">
    <location>
        <begin position="7"/>
        <end position="62"/>
    </location>
</feature>
<dbReference type="SMART" id="SM00420">
    <property type="entry name" value="HTH_DEOR"/>
    <property type="match status" value="1"/>
</dbReference>
<dbReference type="EMBL" id="CP033905">
    <property type="protein sequence ID" value="AZR07381.1"/>
    <property type="molecule type" value="Genomic_DNA"/>
</dbReference>
<organism evidence="4 5">
    <name type="scientific">Trueperella pyogenes</name>
    <dbReference type="NCBI Taxonomy" id="1661"/>
    <lineage>
        <taxon>Bacteria</taxon>
        <taxon>Bacillati</taxon>
        <taxon>Actinomycetota</taxon>
        <taxon>Actinomycetes</taxon>
        <taxon>Actinomycetales</taxon>
        <taxon>Actinomycetaceae</taxon>
        <taxon>Trueperella</taxon>
    </lineage>
</organism>